<gene>
    <name evidence="11" type="ORF">SAE02_58870</name>
</gene>
<dbReference type="InterPro" id="IPR006366">
    <property type="entry name" value="CobA/CysG_C"/>
</dbReference>
<dbReference type="InterPro" id="IPR014777">
    <property type="entry name" value="4pyrrole_Mease_sub1"/>
</dbReference>
<evidence type="ECO:0000256" key="7">
    <source>
        <dbReference type="ARBA" id="ARBA00025705"/>
    </source>
</evidence>
<feature type="domain" description="Tetrapyrrole methylase" evidence="10">
    <location>
        <begin position="2"/>
        <end position="143"/>
    </location>
</feature>
<evidence type="ECO:0000313" key="11">
    <source>
        <dbReference type="EMBL" id="GEO41739.1"/>
    </source>
</evidence>
<dbReference type="NCBIfam" id="TIGR01469">
    <property type="entry name" value="cobA_cysG_Cterm"/>
    <property type="match status" value="1"/>
</dbReference>
<dbReference type="Gene3D" id="3.30.950.10">
    <property type="entry name" value="Methyltransferase, Cobalt-precorrin-4 Transmethylase, Domain 2"/>
    <property type="match status" value="1"/>
</dbReference>
<comment type="caution">
    <text evidence="11">The sequence shown here is derived from an EMBL/GenBank/DDBJ whole genome shotgun (WGS) entry which is preliminary data.</text>
</comment>
<name>A0A512DZ75_9PROT</name>
<dbReference type="CDD" id="cd11642">
    <property type="entry name" value="SUMT"/>
    <property type="match status" value="1"/>
</dbReference>
<keyword evidence="5" id="KW-0949">S-adenosyl-L-methionine</keyword>
<evidence type="ECO:0000256" key="6">
    <source>
        <dbReference type="ARBA" id="ARBA00023244"/>
    </source>
</evidence>
<reference evidence="11 12" key="1">
    <citation type="submission" date="2019-07" db="EMBL/GenBank/DDBJ databases">
        <title>Whole genome shotgun sequence of Skermanella aerolata NBRC 106429.</title>
        <authorList>
            <person name="Hosoyama A."/>
            <person name="Uohara A."/>
            <person name="Ohji S."/>
            <person name="Ichikawa N."/>
        </authorList>
    </citation>
    <scope>NUCLEOTIDE SEQUENCE [LARGE SCALE GENOMIC DNA]</scope>
    <source>
        <strain evidence="11 12">NBRC 106429</strain>
    </source>
</reference>
<comment type="similarity">
    <text evidence="1 9">Belongs to the precorrin methyltransferase family.</text>
</comment>
<evidence type="ECO:0000256" key="5">
    <source>
        <dbReference type="ARBA" id="ARBA00022691"/>
    </source>
</evidence>
<protein>
    <recommendedName>
        <fullName evidence="2">uroporphyrinogen-III C-methyltransferase</fullName>
        <ecNumber evidence="2">2.1.1.107</ecNumber>
    </recommendedName>
</protein>
<evidence type="ECO:0000313" key="12">
    <source>
        <dbReference type="Proteomes" id="UP000321523"/>
    </source>
</evidence>
<evidence type="ECO:0000256" key="8">
    <source>
        <dbReference type="ARBA" id="ARBA00060548"/>
    </source>
</evidence>
<keyword evidence="3 9" id="KW-0489">Methyltransferase</keyword>
<dbReference type="GO" id="GO:0032259">
    <property type="term" value="P:methylation"/>
    <property type="evidence" value="ECO:0007669"/>
    <property type="project" value="UniProtKB-KW"/>
</dbReference>
<dbReference type="FunFam" id="3.30.950.10:FF:000001">
    <property type="entry name" value="Siroheme synthase"/>
    <property type="match status" value="1"/>
</dbReference>
<evidence type="ECO:0000256" key="3">
    <source>
        <dbReference type="ARBA" id="ARBA00022603"/>
    </source>
</evidence>
<evidence type="ECO:0000256" key="1">
    <source>
        <dbReference type="ARBA" id="ARBA00005879"/>
    </source>
</evidence>
<accession>A0A512DZ75</accession>
<dbReference type="InterPro" id="IPR003043">
    <property type="entry name" value="Uropor_MeTrfase_CS"/>
</dbReference>
<keyword evidence="12" id="KW-1185">Reference proteome</keyword>
<dbReference type="EC" id="2.1.1.107" evidence="2"/>
<comment type="pathway">
    <text evidence="7">Porphyrin-containing compound metabolism; siroheme biosynthesis; precorrin-2 from uroporphyrinogen III: step 1/1.</text>
</comment>
<dbReference type="PANTHER" id="PTHR45790:SF3">
    <property type="entry name" value="S-ADENOSYL-L-METHIONINE-DEPENDENT UROPORPHYRINOGEN III METHYLTRANSFERASE, CHLOROPLASTIC"/>
    <property type="match status" value="1"/>
</dbReference>
<keyword evidence="4 9" id="KW-0808">Transferase</keyword>
<dbReference type="UniPathway" id="UPA00262">
    <property type="reaction ID" value="UER00211"/>
</dbReference>
<evidence type="ECO:0000259" key="10">
    <source>
        <dbReference type="Pfam" id="PF00590"/>
    </source>
</evidence>
<sequence length="180" mass="18699">MLVDLARSGRRVVRLKGGDPFIFGRGGEEADYLARHGIACEIVPGITAASACASALGIPLTHRGLATGVRFITGHCQNGELEHDWLGLADPKTTLAVYMGLANIAEIADRLTEAGLPGSTPVAVICDGTLPHQTHLIASLATIGDLAAMLNRTGRALFVIGQVVNLAPAAKLMEKEAALA</sequence>
<dbReference type="PANTHER" id="PTHR45790">
    <property type="entry name" value="SIROHEME SYNTHASE-RELATED"/>
    <property type="match status" value="1"/>
</dbReference>
<dbReference type="GO" id="GO:0019354">
    <property type="term" value="P:siroheme biosynthetic process"/>
    <property type="evidence" value="ECO:0007669"/>
    <property type="project" value="UniProtKB-UniPathway"/>
</dbReference>
<dbReference type="GO" id="GO:0004851">
    <property type="term" value="F:uroporphyrin-III C-methyltransferase activity"/>
    <property type="evidence" value="ECO:0007669"/>
    <property type="project" value="UniProtKB-EC"/>
</dbReference>
<comment type="pathway">
    <text evidence="8">Cofactor biosynthesis; adenosylcobalamin biosynthesis; precorrin-2 from uroporphyrinogen III: step 1/1.</text>
</comment>
<dbReference type="Gene3D" id="3.40.1010.10">
    <property type="entry name" value="Cobalt-precorrin-4 Transmethylase, Domain 1"/>
    <property type="match status" value="1"/>
</dbReference>
<dbReference type="PROSITE" id="PS00840">
    <property type="entry name" value="SUMT_2"/>
    <property type="match status" value="1"/>
</dbReference>
<evidence type="ECO:0000256" key="4">
    <source>
        <dbReference type="ARBA" id="ARBA00022679"/>
    </source>
</evidence>
<dbReference type="Proteomes" id="UP000321523">
    <property type="component" value="Unassembled WGS sequence"/>
</dbReference>
<evidence type="ECO:0000256" key="9">
    <source>
        <dbReference type="RuleBase" id="RU003960"/>
    </source>
</evidence>
<proteinExistence type="inferred from homology"/>
<dbReference type="InterPro" id="IPR035996">
    <property type="entry name" value="4pyrrol_Methylase_sf"/>
</dbReference>
<dbReference type="AlphaFoldDB" id="A0A512DZ75"/>
<dbReference type="Pfam" id="PF00590">
    <property type="entry name" value="TP_methylase"/>
    <property type="match status" value="1"/>
</dbReference>
<evidence type="ECO:0000256" key="2">
    <source>
        <dbReference type="ARBA" id="ARBA00012162"/>
    </source>
</evidence>
<organism evidence="11 12">
    <name type="scientific">Skermanella aerolata</name>
    <dbReference type="NCBI Taxonomy" id="393310"/>
    <lineage>
        <taxon>Bacteria</taxon>
        <taxon>Pseudomonadati</taxon>
        <taxon>Pseudomonadota</taxon>
        <taxon>Alphaproteobacteria</taxon>
        <taxon>Rhodospirillales</taxon>
        <taxon>Azospirillaceae</taxon>
        <taxon>Skermanella</taxon>
    </lineage>
</organism>
<dbReference type="InterPro" id="IPR014776">
    <property type="entry name" value="4pyrrole_Mease_sub2"/>
</dbReference>
<dbReference type="EMBL" id="BJYZ01000031">
    <property type="protein sequence ID" value="GEO41739.1"/>
    <property type="molecule type" value="Genomic_DNA"/>
</dbReference>
<dbReference type="InterPro" id="IPR050161">
    <property type="entry name" value="Siro_Cobalamin_biosynth"/>
</dbReference>
<keyword evidence="6" id="KW-0627">Porphyrin biosynthesis</keyword>
<dbReference type="InterPro" id="IPR000878">
    <property type="entry name" value="4pyrrol_Mease"/>
</dbReference>
<dbReference type="SUPFAM" id="SSF53790">
    <property type="entry name" value="Tetrapyrrole methylase"/>
    <property type="match status" value="1"/>
</dbReference>